<keyword evidence="1" id="KW-0560">Oxidoreductase</keyword>
<dbReference type="GO" id="GO:0005739">
    <property type="term" value="C:mitochondrion"/>
    <property type="evidence" value="ECO:0007669"/>
    <property type="project" value="TreeGrafter"/>
</dbReference>
<dbReference type="CDD" id="cd08192">
    <property type="entry name" value="MAR-like"/>
    <property type="match status" value="1"/>
</dbReference>
<dbReference type="InterPro" id="IPR001670">
    <property type="entry name" value="ADH_Fe/GldA"/>
</dbReference>
<dbReference type="PANTHER" id="PTHR11496">
    <property type="entry name" value="ALCOHOL DEHYDROGENASE"/>
    <property type="match status" value="1"/>
</dbReference>
<dbReference type="InterPro" id="IPR039697">
    <property type="entry name" value="Alcohol_dehydrogenase_Fe"/>
</dbReference>
<name>A0AAN7T5H4_9EURO</name>
<keyword evidence="5" id="KW-1185">Reference proteome</keyword>
<gene>
    <name evidence="4" type="ORF">LTR05_001102</name>
</gene>
<evidence type="ECO:0000256" key="1">
    <source>
        <dbReference type="ARBA" id="ARBA00023002"/>
    </source>
</evidence>
<dbReference type="Gene3D" id="3.40.50.1970">
    <property type="match status" value="1"/>
</dbReference>
<dbReference type="GO" id="GO:0046872">
    <property type="term" value="F:metal ion binding"/>
    <property type="evidence" value="ECO:0007669"/>
    <property type="project" value="InterPro"/>
</dbReference>
<dbReference type="GO" id="GO:0004022">
    <property type="term" value="F:alcohol dehydrogenase (NAD+) activity"/>
    <property type="evidence" value="ECO:0007669"/>
    <property type="project" value="TreeGrafter"/>
</dbReference>
<dbReference type="Gene3D" id="1.20.1090.10">
    <property type="entry name" value="Dehydroquinate synthase-like - alpha domain"/>
    <property type="match status" value="1"/>
</dbReference>
<dbReference type="Pfam" id="PF25137">
    <property type="entry name" value="ADH_Fe_C"/>
    <property type="match status" value="1"/>
</dbReference>
<evidence type="ECO:0000313" key="5">
    <source>
        <dbReference type="Proteomes" id="UP001309876"/>
    </source>
</evidence>
<evidence type="ECO:0000259" key="2">
    <source>
        <dbReference type="Pfam" id="PF00465"/>
    </source>
</evidence>
<dbReference type="SUPFAM" id="SSF56796">
    <property type="entry name" value="Dehydroquinate synthase-like"/>
    <property type="match status" value="1"/>
</dbReference>
<dbReference type="InterPro" id="IPR056798">
    <property type="entry name" value="ADH_Fe_C"/>
</dbReference>
<proteinExistence type="predicted"/>
<evidence type="ECO:0000313" key="4">
    <source>
        <dbReference type="EMBL" id="KAK5090924.1"/>
    </source>
</evidence>
<organism evidence="4 5">
    <name type="scientific">Lithohypha guttulata</name>
    <dbReference type="NCBI Taxonomy" id="1690604"/>
    <lineage>
        <taxon>Eukaryota</taxon>
        <taxon>Fungi</taxon>
        <taxon>Dikarya</taxon>
        <taxon>Ascomycota</taxon>
        <taxon>Pezizomycotina</taxon>
        <taxon>Eurotiomycetes</taxon>
        <taxon>Chaetothyriomycetidae</taxon>
        <taxon>Chaetothyriales</taxon>
        <taxon>Trichomeriaceae</taxon>
        <taxon>Lithohypha</taxon>
    </lineage>
</organism>
<dbReference type="EMBL" id="JAVRRJ010000001">
    <property type="protein sequence ID" value="KAK5090924.1"/>
    <property type="molecule type" value="Genomic_DNA"/>
</dbReference>
<dbReference type="PANTHER" id="PTHR11496:SF107">
    <property type="entry name" value="ALCOHOL DEHYDROGENASE, PUTATIVE (AFU_ORTHOLOGUE AFUA_1G06800)-RELATED"/>
    <property type="match status" value="1"/>
</dbReference>
<dbReference type="Proteomes" id="UP001309876">
    <property type="component" value="Unassembled WGS sequence"/>
</dbReference>
<accession>A0AAN7T5H4</accession>
<sequence length="423" mass="45467">MPFDYGLETLSPAFEDRPIPYIAYGARFPTLTANQLTQTLAANRVFIIAGKALSENTPALTRLKSAIENQTSVKVVGVHIGIAPHTPWDQVVAIANEARTAFDGEITDRDVIITLGGGSITDGAKVIAWILANPNVKESNDLEQYYAASEGHDPEKLPKPVVRVVSIPTTLSGGEYQNLAGVTRSDGSGQKCPFYPPVRNPSLVLLDPDLTTTTPSKVWLSTGVRAIDHCVETLCSLQSNVQADEAAERGLRRLVSSLLRTKGHGHDLEARFESQMGVIEAMFAVSSGVPLGASHAIGHQLGPLGVGHGETSCIMLPAVCKWNAKQGANIERQAIARDILLQTAEVRKLIEANGKTVDDLNLGDLIDLVIRALGMPRTLTDVGVAQDKFDMLAKNTLTDQWAATNATPITTKEQVLEILEMVV</sequence>
<evidence type="ECO:0000259" key="3">
    <source>
        <dbReference type="Pfam" id="PF25137"/>
    </source>
</evidence>
<reference evidence="4 5" key="1">
    <citation type="submission" date="2023-08" db="EMBL/GenBank/DDBJ databases">
        <title>Black Yeasts Isolated from many extreme environments.</title>
        <authorList>
            <person name="Coleine C."/>
            <person name="Stajich J.E."/>
            <person name="Selbmann L."/>
        </authorList>
    </citation>
    <scope>NUCLEOTIDE SEQUENCE [LARGE SCALE GENOMIC DNA]</scope>
    <source>
        <strain evidence="4 5">CCFEE 5910</strain>
    </source>
</reference>
<feature type="domain" description="Fe-containing alcohol dehydrogenase-like C-terminal" evidence="3">
    <location>
        <begin position="221"/>
        <end position="421"/>
    </location>
</feature>
<feature type="domain" description="Alcohol dehydrogenase iron-type/glycerol dehydrogenase GldA" evidence="2">
    <location>
        <begin position="35"/>
        <end position="208"/>
    </location>
</feature>
<evidence type="ECO:0008006" key="6">
    <source>
        <dbReference type="Google" id="ProtNLM"/>
    </source>
</evidence>
<comment type="caution">
    <text evidence="4">The sequence shown here is derived from an EMBL/GenBank/DDBJ whole genome shotgun (WGS) entry which is preliminary data.</text>
</comment>
<dbReference type="Pfam" id="PF00465">
    <property type="entry name" value="Fe-ADH"/>
    <property type="match status" value="1"/>
</dbReference>
<dbReference type="AlphaFoldDB" id="A0AAN7T5H4"/>
<protein>
    <recommendedName>
        <fullName evidence="6">Alcohol dehydrogenase iron-type/glycerol dehydrogenase GldA domain-containing protein</fullName>
    </recommendedName>
</protein>